<dbReference type="InterPro" id="IPR036477">
    <property type="entry name" value="Formyl_transf_N_sf"/>
</dbReference>
<dbReference type="PANTHER" id="PTHR11138:SF5">
    <property type="entry name" value="METHIONYL-TRNA FORMYLTRANSFERASE, MITOCHONDRIAL"/>
    <property type="match status" value="1"/>
</dbReference>
<comment type="similarity">
    <text evidence="1 5">Belongs to the Fmt family.</text>
</comment>
<keyword evidence="9" id="KW-1185">Reference proteome</keyword>
<dbReference type="EMBL" id="LT907975">
    <property type="protein sequence ID" value="SOB59259.1"/>
    <property type="molecule type" value="Genomic_DNA"/>
</dbReference>
<dbReference type="CDD" id="cd08646">
    <property type="entry name" value="FMT_core_Met-tRNA-FMT_N"/>
    <property type="match status" value="1"/>
</dbReference>
<evidence type="ECO:0000256" key="3">
    <source>
        <dbReference type="ARBA" id="ARBA00022679"/>
    </source>
</evidence>
<feature type="domain" description="Formyl transferase N-terminal" evidence="6">
    <location>
        <begin position="27"/>
        <end position="199"/>
    </location>
</feature>
<dbReference type="HAMAP" id="MF_00182">
    <property type="entry name" value="Formyl_trans"/>
    <property type="match status" value="1"/>
</dbReference>
<dbReference type="GO" id="GO:0005829">
    <property type="term" value="C:cytosol"/>
    <property type="evidence" value="ECO:0007669"/>
    <property type="project" value="TreeGrafter"/>
</dbReference>
<evidence type="ECO:0000256" key="2">
    <source>
        <dbReference type="ARBA" id="ARBA00012261"/>
    </source>
</evidence>
<organism evidence="8 9">
    <name type="scientific">Pseudodesulfovibrio profundus</name>
    <dbReference type="NCBI Taxonomy" id="57320"/>
    <lineage>
        <taxon>Bacteria</taxon>
        <taxon>Pseudomonadati</taxon>
        <taxon>Thermodesulfobacteriota</taxon>
        <taxon>Desulfovibrionia</taxon>
        <taxon>Desulfovibrionales</taxon>
        <taxon>Desulfovibrionaceae</taxon>
    </lineage>
</organism>
<dbReference type="SUPFAM" id="SSF53328">
    <property type="entry name" value="Formyltransferase"/>
    <property type="match status" value="1"/>
</dbReference>
<gene>
    <name evidence="5 8" type="primary">fmt</name>
    <name evidence="8" type="ORF">DPRO_2353</name>
</gene>
<feature type="domain" description="Formyl transferase C-terminal" evidence="7">
    <location>
        <begin position="228"/>
        <end position="331"/>
    </location>
</feature>
<dbReference type="AlphaFoldDB" id="A0A2C8FB47"/>
<sequence length="336" mass="36857">MEDIDVSQLKDGEPIPKEPVEIRGLRTVFMGTPDFAAEILRILVEFDGADVVAAYTQPDRPCGRGRKCRPTPVKQVALENGIEVRQPLNFKDQKDIDELAALEPEVLVVAAYGLILPQAVLDIPTIHPLNVHASLLPQWRGAAPIQRAIQNGDVVTGISIMKMEAGLDTGPVMVQRALRIGHDDHAGTIHDELAKLGGICICEGMARLQTGSYTLTPQNDEIATYARKLEKKEGEIDWNRPAQDIHNQIRAMYPWPGAFFDWTNPEDKSIRLHVSPGRISEDETSGIEPGTILGEMDGMLGITTGDKVYLTPEVKPQGKKAMDATAFSCGYMKGCK</sequence>
<protein>
    <recommendedName>
        <fullName evidence="2 5">Methionyl-tRNA formyltransferase</fullName>
        <ecNumber evidence="2 5">2.1.2.9</ecNumber>
    </recommendedName>
</protein>
<dbReference type="EC" id="2.1.2.9" evidence="2 5"/>
<dbReference type="InterPro" id="IPR011034">
    <property type="entry name" value="Formyl_transferase-like_C_sf"/>
</dbReference>
<evidence type="ECO:0000259" key="7">
    <source>
        <dbReference type="Pfam" id="PF02911"/>
    </source>
</evidence>
<comment type="catalytic activity">
    <reaction evidence="5">
        <text>L-methionyl-tRNA(fMet) + (6R)-10-formyltetrahydrofolate = N-formyl-L-methionyl-tRNA(fMet) + (6S)-5,6,7,8-tetrahydrofolate + H(+)</text>
        <dbReference type="Rhea" id="RHEA:24380"/>
        <dbReference type="Rhea" id="RHEA-COMP:9952"/>
        <dbReference type="Rhea" id="RHEA-COMP:9953"/>
        <dbReference type="ChEBI" id="CHEBI:15378"/>
        <dbReference type="ChEBI" id="CHEBI:57453"/>
        <dbReference type="ChEBI" id="CHEBI:78530"/>
        <dbReference type="ChEBI" id="CHEBI:78844"/>
        <dbReference type="ChEBI" id="CHEBI:195366"/>
        <dbReference type="EC" id="2.1.2.9"/>
    </reaction>
</comment>
<dbReference type="SUPFAM" id="SSF50486">
    <property type="entry name" value="FMT C-terminal domain-like"/>
    <property type="match status" value="1"/>
</dbReference>
<keyword evidence="4 5" id="KW-0648">Protein biosynthesis</keyword>
<proteinExistence type="inferred from homology"/>
<dbReference type="Gene3D" id="3.40.50.12230">
    <property type="match status" value="1"/>
</dbReference>
<dbReference type="Pfam" id="PF00551">
    <property type="entry name" value="Formyl_trans_N"/>
    <property type="match status" value="1"/>
</dbReference>
<dbReference type="Proteomes" id="UP000219215">
    <property type="component" value="Chromosome DPRO"/>
</dbReference>
<dbReference type="NCBIfam" id="TIGR00460">
    <property type="entry name" value="fmt"/>
    <property type="match status" value="1"/>
</dbReference>
<evidence type="ECO:0000313" key="8">
    <source>
        <dbReference type="EMBL" id="SOB59259.1"/>
    </source>
</evidence>
<reference evidence="9" key="1">
    <citation type="submission" date="2017-09" db="EMBL/GenBank/DDBJ databases">
        <authorList>
            <person name="Regsiter A."/>
            <person name="William W."/>
        </authorList>
    </citation>
    <scope>NUCLEOTIDE SEQUENCE [LARGE SCALE GENOMIC DNA]</scope>
    <source>
        <strain evidence="9">500-1</strain>
    </source>
</reference>
<keyword evidence="3 5" id="KW-0808">Transferase</keyword>
<dbReference type="OrthoDB" id="9802815at2"/>
<name>A0A2C8FB47_9BACT</name>
<dbReference type="InterPro" id="IPR002376">
    <property type="entry name" value="Formyl_transf_N"/>
</dbReference>
<accession>A0A2C8FB47</accession>
<dbReference type="InterPro" id="IPR041711">
    <property type="entry name" value="Met-tRNA-FMT_N"/>
</dbReference>
<evidence type="ECO:0000256" key="4">
    <source>
        <dbReference type="ARBA" id="ARBA00022917"/>
    </source>
</evidence>
<dbReference type="InterPro" id="IPR044135">
    <property type="entry name" value="Met-tRNA-FMT_C"/>
</dbReference>
<dbReference type="PANTHER" id="PTHR11138">
    <property type="entry name" value="METHIONYL-TRNA FORMYLTRANSFERASE"/>
    <property type="match status" value="1"/>
</dbReference>
<dbReference type="InterPro" id="IPR005793">
    <property type="entry name" value="Formyl_trans_C"/>
</dbReference>
<evidence type="ECO:0000313" key="9">
    <source>
        <dbReference type="Proteomes" id="UP000219215"/>
    </source>
</evidence>
<dbReference type="KEGG" id="pprf:DPRO_2353"/>
<dbReference type="GO" id="GO:0004479">
    <property type="term" value="F:methionyl-tRNA formyltransferase activity"/>
    <property type="evidence" value="ECO:0007669"/>
    <property type="project" value="UniProtKB-UniRule"/>
</dbReference>
<evidence type="ECO:0000256" key="5">
    <source>
        <dbReference type="HAMAP-Rule" id="MF_00182"/>
    </source>
</evidence>
<dbReference type="InterPro" id="IPR005794">
    <property type="entry name" value="Fmt"/>
</dbReference>
<comment type="function">
    <text evidence="5">Attaches a formyl group to the free amino group of methionyl-tRNA(fMet). The formyl group appears to play a dual role in the initiator identity of N-formylmethionyl-tRNA by promoting its recognition by IF2 and preventing the misappropriation of this tRNA by the elongation apparatus.</text>
</comment>
<dbReference type="Pfam" id="PF02911">
    <property type="entry name" value="Formyl_trans_C"/>
    <property type="match status" value="1"/>
</dbReference>
<dbReference type="CDD" id="cd08704">
    <property type="entry name" value="Met_tRNA_FMT_C"/>
    <property type="match status" value="1"/>
</dbReference>
<evidence type="ECO:0000256" key="1">
    <source>
        <dbReference type="ARBA" id="ARBA00010699"/>
    </source>
</evidence>
<dbReference type="RefSeq" id="WP_097012153.1">
    <property type="nucleotide sequence ID" value="NZ_LT907975.1"/>
</dbReference>
<feature type="binding site" evidence="5">
    <location>
        <begin position="134"/>
        <end position="137"/>
    </location>
    <ligand>
        <name>(6S)-5,6,7,8-tetrahydrofolate</name>
        <dbReference type="ChEBI" id="CHEBI:57453"/>
    </ligand>
</feature>
<evidence type="ECO:0000259" key="6">
    <source>
        <dbReference type="Pfam" id="PF00551"/>
    </source>
</evidence>